<dbReference type="AlphaFoldDB" id="A0A0A8YJD5"/>
<reference evidence="1" key="2">
    <citation type="journal article" date="2015" name="Data Brief">
        <title>Shoot transcriptome of the giant reed, Arundo donax.</title>
        <authorList>
            <person name="Barrero R.A."/>
            <person name="Guerrero F.D."/>
            <person name="Moolhuijzen P."/>
            <person name="Goolsby J.A."/>
            <person name="Tidwell J."/>
            <person name="Bellgard S.E."/>
            <person name="Bellgard M.I."/>
        </authorList>
    </citation>
    <scope>NUCLEOTIDE SEQUENCE</scope>
    <source>
        <tissue evidence="1">Shoot tissue taken approximately 20 cm above the soil surface</tissue>
    </source>
</reference>
<reference evidence="1" key="1">
    <citation type="submission" date="2014-09" db="EMBL/GenBank/DDBJ databases">
        <authorList>
            <person name="Magalhaes I.L.F."/>
            <person name="Oliveira U."/>
            <person name="Santos F.R."/>
            <person name="Vidigal T.H.D.A."/>
            <person name="Brescovit A.D."/>
            <person name="Santos A.J."/>
        </authorList>
    </citation>
    <scope>NUCLEOTIDE SEQUENCE</scope>
    <source>
        <tissue evidence="1">Shoot tissue taken approximately 20 cm above the soil surface</tissue>
    </source>
</reference>
<evidence type="ECO:0000313" key="1">
    <source>
        <dbReference type="EMBL" id="JAD25643.1"/>
    </source>
</evidence>
<organism evidence="1">
    <name type="scientific">Arundo donax</name>
    <name type="common">Giant reed</name>
    <name type="synonym">Donax arundinaceus</name>
    <dbReference type="NCBI Taxonomy" id="35708"/>
    <lineage>
        <taxon>Eukaryota</taxon>
        <taxon>Viridiplantae</taxon>
        <taxon>Streptophyta</taxon>
        <taxon>Embryophyta</taxon>
        <taxon>Tracheophyta</taxon>
        <taxon>Spermatophyta</taxon>
        <taxon>Magnoliopsida</taxon>
        <taxon>Liliopsida</taxon>
        <taxon>Poales</taxon>
        <taxon>Poaceae</taxon>
        <taxon>PACMAD clade</taxon>
        <taxon>Arundinoideae</taxon>
        <taxon>Arundineae</taxon>
        <taxon>Arundo</taxon>
    </lineage>
</organism>
<sequence length="23" mass="2554">MEDKTVSRCASFYCSVLSSINRG</sequence>
<proteinExistence type="predicted"/>
<name>A0A0A8YJD5_ARUDO</name>
<dbReference type="EMBL" id="GBRH01272252">
    <property type="protein sequence ID" value="JAD25643.1"/>
    <property type="molecule type" value="Transcribed_RNA"/>
</dbReference>
<accession>A0A0A8YJD5</accession>
<protein>
    <submittedName>
        <fullName evidence="1">Uncharacterized protein</fullName>
    </submittedName>
</protein>